<sequence length="68" mass="7728">MMTYTAWVTVGRLTLPGTDPYGLRKLFSLAVLMTGHTLAGFIFALLQRSRLKNHQRLIEGLKKKTHTQ</sequence>
<feature type="transmembrane region" description="Helical" evidence="1">
    <location>
        <begin position="26"/>
        <end position="46"/>
    </location>
</feature>
<keyword evidence="1" id="KW-0812">Transmembrane</keyword>
<evidence type="ECO:0000256" key="1">
    <source>
        <dbReference type="SAM" id="Phobius"/>
    </source>
</evidence>
<keyword evidence="1" id="KW-0472">Membrane</keyword>
<accession>A0ABP8FPG7</accession>
<dbReference type="EMBL" id="BAABGX010000002">
    <property type="protein sequence ID" value="GAA4308283.1"/>
    <property type="molecule type" value="Genomic_DNA"/>
</dbReference>
<evidence type="ECO:0008006" key="4">
    <source>
        <dbReference type="Google" id="ProtNLM"/>
    </source>
</evidence>
<gene>
    <name evidence="2" type="ORF">GCM10023183_24730</name>
</gene>
<evidence type="ECO:0000313" key="3">
    <source>
        <dbReference type="Proteomes" id="UP001501844"/>
    </source>
</evidence>
<evidence type="ECO:0000313" key="2">
    <source>
        <dbReference type="EMBL" id="GAA4308283.1"/>
    </source>
</evidence>
<name>A0ABP8FPG7_9BACT</name>
<reference evidence="3" key="1">
    <citation type="journal article" date="2019" name="Int. J. Syst. Evol. Microbiol.">
        <title>The Global Catalogue of Microorganisms (GCM) 10K type strain sequencing project: providing services to taxonomists for standard genome sequencing and annotation.</title>
        <authorList>
            <consortium name="The Broad Institute Genomics Platform"/>
            <consortium name="The Broad Institute Genome Sequencing Center for Infectious Disease"/>
            <person name="Wu L."/>
            <person name="Ma J."/>
        </authorList>
    </citation>
    <scope>NUCLEOTIDE SEQUENCE [LARGE SCALE GENOMIC DNA]</scope>
    <source>
        <strain evidence="3">JCM 17917</strain>
    </source>
</reference>
<dbReference type="Proteomes" id="UP001501844">
    <property type="component" value="Unassembled WGS sequence"/>
</dbReference>
<protein>
    <recommendedName>
        <fullName evidence="4">Potassium channel domain-containing protein</fullName>
    </recommendedName>
</protein>
<comment type="caution">
    <text evidence="2">The sequence shown here is derived from an EMBL/GenBank/DDBJ whole genome shotgun (WGS) entry which is preliminary data.</text>
</comment>
<keyword evidence="1" id="KW-1133">Transmembrane helix</keyword>
<organism evidence="2 3">
    <name type="scientific">Nibribacter koreensis</name>
    <dbReference type="NCBI Taxonomy" id="1084519"/>
    <lineage>
        <taxon>Bacteria</taxon>
        <taxon>Pseudomonadati</taxon>
        <taxon>Bacteroidota</taxon>
        <taxon>Cytophagia</taxon>
        <taxon>Cytophagales</taxon>
        <taxon>Hymenobacteraceae</taxon>
        <taxon>Nibribacter</taxon>
    </lineage>
</organism>
<proteinExistence type="predicted"/>
<keyword evidence="3" id="KW-1185">Reference proteome</keyword>